<dbReference type="KEGG" id="swp:swp_3602"/>
<keyword evidence="3" id="KW-1185">Reference proteome</keyword>
<reference evidence="2 3" key="1">
    <citation type="journal article" date="2008" name="PLoS ONE">
        <title>Environmental adaptation: genomic analysis of the piezotolerant and psychrotolerant deep-sea iron reducing bacterium Shewanella piezotolerans WP3.</title>
        <authorList>
            <person name="Wang F."/>
            <person name="Wang J."/>
            <person name="Jian H."/>
            <person name="Zhang B."/>
            <person name="Li S."/>
            <person name="Wang F."/>
            <person name="Zeng X."/>
            <person name="Gao L."/>
            <person name="Bartlett D.H."/>
            <person name="Yu J."/>
            <person name="Hu S."/>
            <person name="Xiao X."/>
        </authorList>
    </citation>
    <scope>NUCLEOTIDE SEQUENCE [LARGE SCALE GENOMIC DNA]</scope>
    <source>
        <strain evidence="3">WP3 / JCM 13877</strain>
    </source>
</reference>
<keyword evidence="1" id="KW-0175">Coiled coil</keyword>
<feature type="coiled-coil region" evidence="1">
    <location>
        <begin position="41"/>
        <end position="71"/>
    </location>
</feature>
<sequence length="72" mass="8111">MKNITSVSFIFCVSALSALSYSAYSEAKALEGEPEWEAKIASNAELEKLRLELLIKQLEEEEKEKEEANSKD</sequence>
<accession>B8CQG3</accession>
<organism evidence="2 3">
    <name type="scientific">Shewanella piezotolerans (strain WP3 / JCM 13877)</name>
    <dbReference type="NCBI Taxonomy" id="225849"/>
    <lineage>
        <taxon>Bacteria</taxon>
        <taxon>Pseudomonadati</taxon>
        <taxon>Pseudomonadota</taxon>
        <taxon>Gammaproteobacteria</taxon>
        <taxon>Alteromonadales</taxon>
        <taxon>Shewanellaceae</taxon>
        <taxon>Shewanella</taxon>
    </lineage>
</organism>
<protein>
    <submittedName>
        <fullName evidence="2">Uncharacterized protein</fullName>
    </submittedName>
</protein>
<dbReference type="HOGENOM" id="CLU_2720097_0_0_6"/>
<evidence type="ECO:0000313" key="3">
    <source>
        <dbReference type="Proteomes" id="UP000000753"/>
    </source>
</evidence>
<proteinExistence type="predicted"/>
<dbReference type="AlphaFoldDB" id="B8CQG3"/>
<gene>
    <name evidence="2" type="ordered locus">swp_3602</name>
</gene>
<dbReference type="Proteomes" id="UP000000753">
    <property type="component" value="Chromosome"/>
</dbReference>
<evidence type="ECO:0000256" key="1">
    <source>
        <dbReference type="SAM" id="Coils"/>
    </source>
</evidence>
<evidence type="ECO:0000313" key="2">
    <source>
        <dbReference type="EMBL" id="ACJ30293.1"/>
    </source>
</evidence>
<name>B8CQG3_SHEPW</name>
<dbReference type="EMBL" id="CP000472">
    <property type="protein sequence ID" value="ACJ30293.1"/>
    <property type="molecule type" value="Genomic_DNA"/>
</dbReference>
<dbReference type="RefSeq" id="WP_020913639.1">
    <property type="nucleotide sequence ID" value="NC_011566.1"/>
</dbReference>